<accession>A0A8J6U5V7</accession>
<sequence length="300" mass="33040">MYAKDDPRSALAAATPGPPATAATGYARAEYAKFYETDPQEIRDGGRTWYARGQNFLVAYTEVDGEITWERLDQPDEYVVLLPEDGLTVVLSEPGTSVTTDKASVIVMPPGKSSVTAQGKGRLVRLFTTQSSDLAALCSNAGAYAQPHPNLPPFRPWPEPPAGWAIRCYPLDVPPVPGRFGTIYRCTTFMVNAFEIKPPRDPKNLSPHFHDDFEQCSLALDGSYIHHIRFPWITDSTQWLPDDHEVCAAPSVAIIPPPSLHTSQGIDSAGNRLVDIFSPPRLDFSLKPGWVINEDEYPMG</sequence>
<protein>
    <submittedName>
        <fullName evidence="2">Uncharacterized protein</fullName>
    </submittedName>
</protein>
<keyword evidence="3" id="KW-1185">Reference proteome</keyword>
<dbReference type="SUPFAM" id="SSF51182">
    <property type="entry name" value="RmlC-like cupins"/>
    <property type="match status" value="1"/>
</dbReference>
<gene>
    <name evidence="2" type="ORF">ICI42_20760</name>
</gene>
<evidence type="ECO:0000313" key="3">
    <source>
        <dbReference type="Proteomes" id="UP000643405"/>
    </source>
</evidence>
<dbReference type="RefSeq" id="WP_188166526.1">
    <property type="nucleotide sequence ID" value="NZ_JACVVX010000009.1"/>
</dbReference>
<name>A0A8J6U5V7_9HYPH</name>
<reference evidence="2" key="1">
    <citation type="submission" date="2020-09" db="EMBL/GenBank/DDBJ databases">
        <title>Genome seq and assembly of Tianweitania sp.</title>
        <authorList>
            <person name="Chhetri G."/>
        </authorList>
    </citation>
    <scope>NUCLEOTIDE SEQUENCE</scope>
    <source>
        <strain evidence="2">Rool2</strain>
    </source>
</reference>
<dbReference type="AlphaFoldDB" id="A0A8J6U5V7"/>
<dbReference type="InterPro" id="IPR011051">
    <property type="entry name" value="RmlC_Cupin_sf"/>
</dbReference>
<comment type="caution">
    <text evidence="2">The sequence shown here is derived from an EMBL/GenBank/DDBJ whole genome shotgun (WGS) entry which is preliminary data.</text>
</comment>
<organism evidence="2 3">
    <name type="scientific">Oryzicola mucosus</name>
    <dbReference type="NCBI Taxonomy" id="2767425"/>
    <lineage>
        <taxon>Bacteria</taxon>
        <taxon>Pseudomonadati</taxon>
        <taxon>Pseudomonadota</taxon>
        <taxon>Alphaproteobacteria</taxon>
        <taxon>Hyphomicrobiales</taxon>
        <taxon>Phyllobacteriaceae</taxon>
        <taxon>Oryzicola</taxon>
    </lineage>
</organism>
<dbReference type="InterPro" id="IPR014710">
    <property type="entry name" value="RmlC-like_jellyroll"/>
</dbReference>
<evidence type="ECO:0000313" key="2">
    <source>
        <dbReference type="EMBL" id="MBD0417085.1"/>
    </source>
</evidence>
<dbReference type="EMBL" id="JACVVX010000009">
    <property type="protein sequence ID" value="MBD0417085.1"/>
    <property type="molecule type" value="Genomic_DNA"/>
</dbReference>
<evidence type="ECO:0000256" key="1">
    <source>
        <dbReference type="SAM" id="MobiDB-lite"/>
    </source>
</evidence>
<feature type="region of interest" description="Disordered" evidence="1">
    <location>
        <begin position="1"/>
        <end position="20"/>
    </location>
</feature>
<feature type="compositionally biased region" description="Low complexity" evidence="1">
    <location>
        <begin position="10"/>
        <end position="20"/>
    </location>
</feature>
<proteinExistence type="predicted"/>
<dbReference type="Proteomes" id="UP000643405">
    <property type="component" value="Unassembled WGS sequence"/>
</dbReference>
<dbReference type="Gene3D" id="2.60.120.10">
    <property type="entry name" value="Jelly Rolls"/>
    <property type="match status" value="1"/>
</dbReference>